<feature type="region of interest" description="Disordered" evidence="1">
    <location>
        <begin position="59"/>
        <end position="80"/>
    </location>
</feature>
<accession>A0ABR5F6W5</accession>
<proteinExistence type="predicted"/>
<gene>
    <name evidence="2" type="ORF">FrCorBMG51_05175</name>
</gene>
<dbReference type="Proteomes" id="UP000035425">
    <property type="component" value="Unassembled WGS sequence"/>
</dbReference>
<comment type="caution">
    <text evidence="2">The sequence shown here is derived from an EMBL/GenBank/DDBJ whole genome shotgun (WGS) entry which is preliminary data.</text>
</comment>
<evidence type="ECO:0000256" key="1">
    <source>
        <dbReference type="SAM" id="MobiDB-lite"/>
    </source>
</evidence>
<keyword evidence="3" id="KW-1185">Reference proteome</keyword>
<dbReference type="RefSeq" id="WP_047221950.1">
    <property type="nucleotide sequence ID" value="NZ_JWIO01000005.1"/>
</dbReference>
<name>A0ABR5F6W5_9ACTN</name>
<evidence type="ECO:0000313" key="2">
    <source>
        <dbReference type="EMBL" id="KLL12395.1"/>
    </source>
</evidence>
<reference evidence="2 3" key="1">
    <citation type="submission" date="2014-12" db="EMBL/GenBank/DDBJ databases">
        <title>Frankia sp. BMG5.1 draft genome.</title>
        <authorList>
            <person name="Gtari M."/>
            <person name="Ghodhbane-Gtari F."/>
            <person name="Nouioui I."/>
            <person name="Ktari A."/>
            <person name="Hezbri K."/>
            <person name="Mimouni W."/>
            <person name="Sbissi I."/>
            <person name="Ayari A."/>
            <person name="Yamanaka T."/>
            <person name="Normand P."/>
            <person name="Tisa L.S."/>
            <person name="Boudabous A."/>
        </authorList>
    </citation>
    <scope>NUCLEOTIDE SEQUENCE [LARGE SCALE GENOMIC DNA]</scope>
    <source>
        <strain evidence="2 3">BMG5.1</strain>
    </source>
</reference>
<feature type="compositionally biased region" description="Low complexity" evidence="1">
    <location>
        <begin position="62"/>
        <end position="80"/>
    </location>
</feature>
<sequence length="80" mass="9033">MPVPVRIQVAAMFVERYVEQYVERYVWKIAEKFVGKRGGRRVGNDPRPVLAVLSHGREKAGPWRAGPAGGRAAPRYGWAR</sequence>
<dbReference type="EMBL" id="JWIO01000005">
    <property type="protein sequence ID" value="KLL12395.1"/>
    <property type="molecule type" value="Genomic_DNA"/>
</dbReference>
<protein>
    <submittedName>
        <fullName evidence="2">Uncharacterized protein</fullName>
    </submittedName>
</protein>
<organism evidence="2 3">
    <name type="scientific">Protofrankia coriariae</name>
    <dbReference type="NCBI Taxonomy" id="1562887"/>
    <lineage>
        <taxon>Bacteria</taxon>
        <taxon>Bacillati</taxon>
        <taxon>Actinomycetota</taxon>
        <taxon>Actinomycetes</taxon>
        <taxon>Frankiales</taxon>
        <taxon>Frankiaceae</taxon>
        <taxon>Protofrankia</taxon>
    </lineage>
</organism>
<evidence type="ECO:0000313" key="3">
    <source>
        <dbReference type="Proteomes" id="UP000035425"/>
    </source>
</evidence>